<dbReference type="InterPro" id="IPR052524">
    <property type="entry name" value="MFS_Cyanate_Porter"/>
</dbReference>
<dbReference type="PROSITE" id="PS50850">
    <property type="entry name" value="MFS"/>
    <property type="match status" value="1"/>
</dbReference>
<evidence type="ECO:0000256" key="3">
    <source>
        <dbReference type="ARBA" id="ARBA00022692"/>
    </source>
</evidence>
<dbReference type="GO" id="GO:0005886">
    <property type="term" value="C:plasma membrane"/>
    <property type="evidence" value="ECO:0007669"/>
    <property type="project" value="UniProtKB-SubCell"/>
</dbReference>
<dbReference type="OrthoDB" id="9797740at2"/>
<dbReference type="Proteomes" id="UP000199516">
    <property type="component" value="Unassembled WGS sequence"/>
</dbReference>
<evidence type="ECO:0000256" key="6">
    <source>
        <dbReference type="SAM" id="Phobius"/>
    </source>
</evidence>
<accession>A0A1I2BCH8</accession>
<feature type="domain" description="Major facilitator superfamily (MFS) profile" evidence="7">
    <location>
        <begin position="16"/>
        <end position="399"/>
    </location>
</feature>
<dbReference type="PANTHER" id="PTHR23523">
    <property type="match status" value="1"/>
</dbReference>
<keyword evidence="9" id="KW-1185">Reference proteome</keyword>
<evidence type="ECO:0000259" key="7">
    <source>
        <dbReference type="PROSITE" id="PS50850"/>
    </source>
</evidence>
<dbReference type="AlphaFoldDB" id="A0A1I2BCH8"/>
<dbReference type="RefSeq" id="WP_091658480.1">
    <property type="nucleotide sequence ID" value="NZ_FONT01000002.1"/>
</dbReference>
<dbReference type="STRING" id="930128.SAMN05192532_102224"/>
<reference evidence="8 9" key="1">
    <citation type="submission" date="2016-10" db="EMBL/GenBank/DDBJ databases">
        <authorList>
            <person name="de Groot N.N."/>
        </authorList>
    </citation>
    <scope>NUCLEOTIDE SEQUENCE [LARGE SCALE GENOMIC DNA]</scope>
    <source>
        <strain evidence="8 9">DSM 23995</strain>
    </source>
</reference>
<feature type="transmembrane region" description="Helical" evidence="6">
    <location>
        <begin position="285"/>
        <end position="303"/>
    </location>
</feature>
<feature type="transmembrane region" description="Helical" evidence="6">
    <location>
        <begin position="373"/>
        <end position="392"/>
    </location>
</feature>
<dbReference type="InterPro" id="IPR020846">
    <property type="entry name" value="MFS_dom"/>
</dbReference>
<name>A0A1I2BCH8_9BACI</name>
<keyword evidence="3 6" id="KW-0812">Transmembrane</keyword>
<dbReference type="InterPro" id="IPR036259">
    <property type="entry name" value="MFS_trans_sf"/>
</dbReference>
<evidence type="ECO:0000256" key="1">
    <source>
        <dbReference type="ARBA" id="ARBA00004651"/>
    </source>
</evidence>
<keyword evidence="5 6" id="KW-0472">Membrane</keyword>
<evidence type="ECO:0000256" key="5">
    <source>
        <dbReference type="ARBA" id="ARBA00023136"/>
    </source>
</evidence>
<feature type="transmembrane region" description="Helical" evidence="6">
    <location>
        <begin position="254"/>
        <end position="273"/>
    </location>
</feature>
<dbReference type="InterPro" id="IPR011701">
    <property type="entry name" value="MFS"/>
</dbReference>
<feature type="transmembrane region" description="Helical" evidence="6">
    <location>
        <begin position="15"/>
        <end position="35"/>
    </location>
</feature>
<feature type="transmembrane region" description="Helical" evidence="6">
    <location>
        <begin position="309"/>
        <end position="331"/>
    </location>
</feature>
<proteinExistence type="predicted"/>
<feature type="transmembrane region" description="Helical" evidence="6">
    <location>
        <begin position="139"/>
        <end position="164"/>
    </location>
</feature>
<sequence length="406" mass="44057">MKQDAIHIQNQESKIARWSLLIGILFISSNLRVPLTSVGSLLSQIRDDLGINHTIAGSLTTIPLLAFFLVSPFVYVVAKRLGMEWTIFYSFLLLIIGLIVRTLSDVVLLMSGTALIGVAITFGNVLLPGLIKLKFPSHIGLYTGLYAVCMYILGALAAGVSVPLSRMSEWGWRGSLLAWTMLSIIALLCWIPQLRNKTGIRKGKDAGPTVQNNVWKSPLAWNITLYMGIQSMVFFTMVSWLPDILKSFGYPSDVAGWMLSLLQMAFVPFTFITPLIAEKLKDQRLLSAIIGVIIIFGVGGLLVGNPIIIALAIICIGGACGAAFSLCMMFFSLRTNDGQETAQMSGMAQSIGYFIAAVGPILLGFIHDITNSWSLPIIILGVASIFLIITGIKSGTNKKIEVPKTA</sequence>
<comment type="subcellular location">
    <subcellularLocation>
        <location evidence="1">Cell membrane</location>
        <topology evidence="1">Multi-pass membrane protein</topology>
    </subcellularLocation>
</comment>
<feature type="transmembrane region" description="Helical" evidence="6">
    <location>
        <begin position="219"/>
        <end position="242"/>
    </location>
</feature>
<dbReference type="Gene3D" id="1.20.1250.20">
    <property type="entry name" value="MFS general substrate transporter like domains"/>
    <property type="match status" value="1"/>
</dbReference>
<evidence type="ECO:0000313" key="9">
    <source>
        <dbReference type="Proteomes" id="UP000199516"/>
    </source>
</evidence>
<evidence type="ECO:0000256" key="2">
    <source>
        <dbReference type="ARBA" id="ARBA00022448"/>
    </source>
</evidence>
<keyword evidence="2" id="KW-0813">Transport</keyword>
<dbReference type="Pfam" id="PF07690">
    <property type="entry name" value="MFS_1"/>
    <property type="match status" value="1"/>
</dbReference>
<feature type="transmembrane region" description="Helical" evidence="6">
    <location>
        <begin position="85"/>
        <end position="103"/>
    </location>
</feature>
<dbReference type="GO" id="GO:0022857">
    <property type="term" value="F:transmembrane transporter activity"/>
    <property type="evidence" value="ECO:0007669"/>
    <property type="project" value="InterPro"/>
</dbReference>
<dbReference type="CDD" id="cd17339">
    <property type="entry name" value="MFS_NIMT_CynX_like"/>
    <property type="match status" value="1"/>
</dbReference>
<gene>
    <name evidence="8" type="ORF">SAMN05192532_102224</name>
</gene>
<feature type="transmembrane region" description="Helical" evidence="6">
    <location>
        <begin position="351"/>
        <end position="367"/>
    </location>
</feature>
<feature type="transmembrane region" description="Helical" evidence="6">
    <location>
        <begin position="55"/>
        <end position="78"/>
    </location>
</feature>
<evidence type="ECO:0000313" key="8">
    <source>
        <dbReference type="EMBL" id="SFE53864.1"/>
    </source>
</evidence>
<dbReference type="SUPFAM" id="SSF103473">
    <property type="entry name" value="MFS general substrate transporter"/>
    <property type="match status" value="1"/>
</dbReference>
<organism evidence="8 9">
    <name type="scientific">Alteribacillus iranensis</name>
    <dbReference type="NCBI Taxonomy" id="930128"/>
    <lineage>
        <taxon>Bacteria</taxon>
        <taxon>Bacillati</taxon>
        <taxon>Bacillota</taxon>
        <taxon>Bacilli</taxon>
        <taxon>Bacillales</taxon>
        <taxon>Bacillaceae</taxon>
        <taxon>Alteribacillus</taxon>
    </lineage>
</organism>
<keyword evidence="4 6" id="KW-1133">Transmembrane helix</keyword>
<protein>
    <submittedName>
        <fullName evidence="8">MFS transporter, CP family, cyanate transporter</fullName>
    </submittedName>
</protein>
<feature type="transmembrane region" description="Helical" evidence="6">
    <location>
        <begin position="109"/>
        <end position="127"/>
    </location>
</feature>
<feature type="transmembrane region" description="Helical" evidence="6">
    <location>
        <begin position="176"/>
        <end position="194"/>
    </location>
</feature>
<evidence type="ECO:0000256" key="4">
    <source>
        <dbReference type="ARBA" id="ARBA00022989"/>
    </source>
</evidence>
<dbReference type="EMBL" id="FONT01000002">
    <property type="protein sequence ID" value="SFE53864.1"/>
    <property type="molecule type" value="Genomic_DNA"/>
</dbReference>
<dbReference type="PANTHER" id="PTHR23523:SF2">
    <property type="entry name" value="2-NITROIMIDAZOLE TRANSPORTER"/>
    <property type="match status" value="1"/>
</dbReference>